<dbReference type="Pfam" id="PF00581">
    <property type="entry name" value="Rhodanese"/>
    <property type="match status" value="2"/>
</dbReference>
<dbReference type="SMART" id="SM00450">
    <property type="entry name" value="RHOD"/>
    <property type="match status" value="2"/>
</dbReference>
<dbReference type="InterPro" id="IPR001763">
    <property type="entry name" value="Rhodanese-like_dom"/>
</dbReference>
<dbReference type="SUPFAM" id="SSF52821">
    <property type="entry name" value="Rhodanese/Cell cycle control phosphatase"/>
    <property type="match status" value="2"/>
</dbReference>
<evidence type="ECO:0000313" key="4">
    <source>
        <dbReference type="EMBL" id="MFC4336400.1"/>
    </source>
</evidence>
<dbReference type="Gene3D" id="3.40.250.10">
    <property type="entry name" value="Rhodanese-like domain"/>
    <property type="match status" value="2"/>
</dbReference>
<dbReference type="EC" id="2.8.1.-" evidence="4"/>
<sequence length="255" mass="27245">MDPRIGIAEFSQLNSPVVLDVRWSLTGPERRGDYLSSHLPGAVFLDLDADLCGPVAETGGRHPLPDPERLREVLRGAGISDDSTVVVYDDDAGMPAARAWWTLRWAGIAGATVLEGGFEAWRVAGMPVESGPVTPEPGTAMVRPGSLPTLSYEDIPAWLEEHELIDVRAPERYRGENEPIDPVAGHIPGAANIPVTRTEDIESAEDAAFYCGSGVTASLAAWRQAVAGLPVPPVYVGSWSDWISRGGERAVGEGK</sequence>
<comment type="caution">
    <text evidence="4">The sequence shown here is derived from an EMBL/GenBank/DDBJ whole genome shotgun (WGS) entry which is preliminary data.</text>
</comment>
<evidence type="ECO:0000256" key="1">
    <source>
        <dbReference type="ARBA" id="ARBA00022679"/>
    </source>
</evidence>
<proteinExistence type="predicted"/>
<organism evidence="4 5">
    <name type="scientific">Salininema proteolyticum</name>
    <dbReference type="NCBI Taxonomy" id="1607685"/>
    <lineage>
        <taxon>Bacteria</taxon>
        <taxon>Bacillati</taxon>
        <taxon>Actinomycetota</taxon>
        <taxon>Actinomycetes</taxon>
        <taxon>Glycomycetales</taxon>
        <taxon>Glycomycetaceae</taxon>
        <taxon>Salininema</taxon>
    </lineage>
</organism>
<reference evidence="5" key="1">
    <citation type="journal article" date="2019" name="Int. J. Syst. Evol. Microbiol.">
        <title>The Global Catalogue of Microorganisms (GCM) 10K type strain sequencing project: providing services to taxonomists for standard genome sequencing and annotation.</title>
        <authorList>
            <consortium name="The Broad Institute Genomics Platform"/>
            <consortium name="The Broad Institute Genome Sequencing Center for Infectious Disease"/>
            <person name="Wu L."/>
            <person name="Ma J."/>
        </authorList>
    </citation>
    <scope>NUCLEOTIDE SEQUENCE [LARGE SCALE GENOMIC DNA]</scope>
    <source>
        <strain evidence="5">IBRC-M 10908</strain>
    </source>
</reference>
<protein>
    <submittedName>
        <fullName evidence="4">Sulfurtransferase</fullName>
        <ecNumber evidence="4">2.8.1.-</ecNumber>
    </submittedName>
</protein>
<evidence type="ECO:0000256" key="2">
    <source>
        <dbReference type="ARBA" id="ARBA00022737"/>
    </source>
</evidence>
<evidence type="ECO:0000313" key="5">
    <source>
        <dbReference type="Proteomes" id="UP001595823"/>
    </source>
</evidence>
<name>A0ABV8U0P6_9ACTN</name>
<dbReference type="RefSeq" id="WP_380622294.1">
    <property type="nucleotide sequence ID" value="NZ_JBHSDK010000019.1"/>
</dbReference>
<dbReference type="PROSITE" id="PS50206">
    <property type="entry name" value="RHODANESE_3"/>
    <property type="match status" value="2"/>
</dbReference>
<feature type="domain" description="Rhodanese" evidence="3">
    <location>
        <begin position="12"/>
        <end position="130"/>
    </location>
</feature>
<dbReference type="InterPro" id="IPR036873">
    <property type="entry name" value="Rhodanese-like_dom_sf"/>
</dbReference>
<feature type="domain" description="Rhodanese" evidence="3">
    <location>
        <begin position="160"/>
        <end position="251"/>
    </location>
</feature>
<keyword evidence="5" id="KW-1185">Reference proteome</keyword>
<gene>
    <name evidence="4" type="ORF">ACFPET_14450</name>
</gene>
<dbReference type="PROSITE" id="PS00380">
    <property type="entry name" value="RHODANESE_1"/>
    <property type="match status" value="1"/>
</dbReference>
<accession>A0ABV8U0P6</accession>
<dbReference type="PANTHER" id="PTHR11364:SF27">
    <property type="entry name" value="SULFURTRANSFERASE"/>
    <property type="match status" value="1"/>
</dbReference>
<dbReference type="Proteomes" id="UP001595823">
    <property type="component" value="Unassembled WGS sequence"/>
</dbReference>
<dbReference type="EMBL" id="JBHSDK010000019">
    <property type="protein sequence ID" value="MFC4336400.1"/>
    <property type="molecule type" value="Genomic_DNA"/>
</dbReference>
<dbReference type="GO" id="GO:0016740">
    <property type="term" value="F:transferase activity"/>
    <property type="evidence" value="ECO:0007669"/>
    <property type="project" value="UniProtKB-KW"/>
</dbReference>
<keyword evidence="1 4" id="KW-0808">Transferase</keyword>
<dbReference type="PANTHER" id="PTHR11364">
    <property type="entry name" value="THIOSULFATE SULFERTANSFERASE"/>
    <property type="match status" value="1"/>
</dbReference>
<evidence type="ECO:0000259" key="3">
    <source>
        <dbReference type="PROSITE" id="PS50206"/>
    </source>
</evidence>
<dbReference type="InterPro" id="IPR045078">
    <property type="entry name" value="TST/MPST-like"/>
</dbReference>
<dbReference type="CDD" id="cd01448">
    <property type="entry name" value="TST_Repeat_1"/>
    <property type="match status" value="1"/>
</dbReference>
<dbReference type="InterPro" id="IPR001307">
    <property type="entry name" value="Thiosulphate_STrfase_CS"/>
</dbReference>
<keyword evidence="2" id="KW-0677">Repeat</keyword>